<gene>
    <name evidence="2" type="ORF">ACH46_02135</name>
</gene>
<protein>
    <submittedName>
        <fullName evidence="2">Uncharacterized protein</fullName>
    </submittedName>
</protein>
<proteinExistence type="predicted"/>
<dbReference type="EMBL" id="CP011853">
    <property type="protein sequence ID" value="ALG83526.1"/>
    <property type="molecule type" value="Genomic_DNA"/>
</dbReference>
<keyword evidence="1" id="KW-0472">Membrane</keyword>
<keyword evidence="1" id="KW-0812">Transmembrane</keyword>
<dbReference type="RefSeq" id="WP_062391480.1">
    <property type="nucleotide sequence ID" value="NZ_CP011853.1"/>
</dbReference>
<name>A0A0N9N6P1_9ACTN</name>
<dbReference type="KEGG" id="goq:ACH46_02135"/>
<evidence type="ECO:0000313" key="3">
    <source>
        <dbReference type="Proteomes" id="UP000063789"/>
    </source>
</evidence>
<dbReference type="AlphaFoldDB" id="A0A0N9N6P1"/>
<sequence>MRTSNLTSARTGQTIKLAMRVVMATVLFYAVAVLYAGTAGAAGMDVFVQPMIGTAVFGGVLVLPLAAAWVVSRRLTDSGNAG</sequence>
<feature type="transmembrane region" description="Helical" evidence="1">
    <location>
        <begin position="50"/>
        <end position="71"/>
    </location>
</feature>
<organism evidence="2 3">
    <name type="scientific">Gordonia phthalatica</name>
    <dbReference type="NCBI Taxonomy" id="1136941"/>
    <lineage>
        <taxon>Bacteria</taxon>
        <taxon>Bacillati</taxon>
        <taxon>Actinomycetota</taxon>
        <taxon>Actinomycetes</taxon>
        <taxon>Mycobacteriales</taxon>
        <taxon>Gordoniaceae</taxon>
        <taxon>Gordonia</taxon>
    </lineage>
</organism>
<evidence type="ECO:0000313" key="2">
    <source>
        <dbReference type="EMBL" id="ALG83526.1"/>
    </source>
</evidence>
<dbReference type="OrthoDB" id="4380757at2"/>
<keyword evidence="3" id="KW-1185">Reference proteome</keyword>
<reference evidence="2 3" key="2">
    <citation type="journal article" date="2017" name="Int. J. Syst. Evol. Microbiol.">
        <title>Gordonia phthalatica sp. nov., a di-n-butyl phthalate-degrading bacterium isolated from activated sludge.</title>
        <authorList>
            <person name="Jin D."/>
            <person name="Kong X."/>
            <person name="Jia M."/>
            <person name="Yu X."/>
            <person name="Wang X."/>
            <person name="Zhuang X."/>
            <person name="Deng Y."/>
            <person name="Bai Z."/>
        </authorList>
    </citation>
    <scope>NUCLEOTIDE SEQUENCE [LARGE SCALE GENOMIC DNA]</scope>
    <source>
        <strain evidence="2 3">QH-11</strain>
    </source>
</reference>
<evidence type="ECO:0000256" key="1">
    <source>
        <dbReference type="SAM" id="Phobius"/>
    </source>
</evidence>
<dbReference type="Proteomes" id="UP000063789">
    <property type="component" value="Chromosome"/>
</dbReference>
<reference evidence="3" key="1">
    <citation type="submission" date="2015-06" db="EMBL/GenBank/DDBJ databases">
        <title>Complete genome sequence and metabolic analysis of phthalate degradation pathway in Gordonia sp. QH-11.</title>
        <authorList>
            <person name="Jin D."/>
            <person name="Kong X."/>
            <person name="Bai Z."/>
        </authorList>
    </citation>
    <scope>NUCLEOTIDE SEQUENCE [LARGE SCALE GENOMIC DNA]</scope>
    <source>
        <strain evidence="3">QH-11</strain>
    </source>
</reference>
<feature type="transmembrane region" description="Helical" evidence="1">
    <location>
        <begin position="21"/>
        <end position="44"/>
    </location>
</feature>
<keyword evidence="1" id="KW-1133">Transmembrane helix</keyword>
<dbReference type="PATRIC" id="fig|1136941.3.peg.428"/>
<accession>A0A0N9N6P1</accession>